<dbReference type="PROSITE" id="PS51257">
    <property type="entry name" value="PROKAR_LIPOPROTEIN"/>
    <property type="match status" value="1"/>
</dbReference>
<dbReference type="Pfam" id="PF14292">
    <property type="entry name" value="SusE"/>
    <property type="match status" value="1"/>
</dbReference>
<evidence type="ECO:0000259" key="2">
    <source>
        <dbReference type="Pfam" id="PF16411"/>
    </source>
</evidence>
<organism evidence="3 4">
    <name type="scientific">Phocaeicola barnesiae</name>
    <dbReference type="NCBI Taxonomy" id="376804"/>
    <lineage>
        <taxon>Bacteria</taxon>
        <taxon>Pseudomonadati</taxon>
        <taxon>Bacteroidota</taxon>
        <taxon>Bacteroidia</taxon>
        <taxon>Bacteroidales</taxon>
        <taxon>Bacteroidaceae</taxon>
        <taxon>Phocaeicola</taxon>
    </lineage>
</organism>
<evidence type="ECO:0000259" key="1">
    <source>
        <dbReference type="Pfam" id="PF14292"/>
    </source>
</evidence>
<dbReference type="Gene3D" id="2.60.40.3620">
    <property type="match status" value="2"/>
</dbReference>
<dbReference type="Pfam" id="PF16411">
    <property type="entry name" value="SusF_SusE"/>
    <property type="match status" value="1"/>
</dbReference>
<reference evidence="3 4" key="1">
    <citation type="submission" date="2022-08" db="EMBL/GenBank/DDBJ databases">
        <authorList>
            <person name="Zeman M."/>
            <person name="Kubasova T."/>
        </authorList>
    </citation>
    <scope>NUCLEOTIDE SEQUENCE [LARGE SCALE GENOMIC DNA]</scope>
    <source>
        <strain evidence="3 4">ET62</strain>
    </source>
</reference>
<dbReference type="GO" id="GO:0019867">
    <property type="term" value="C:outer membrane"/>
    <property type="evidence" value="ECO:0007669"/>
    <property type="project" value="InterPro"/>
</dbReference>
<dbReference type="GO" id="GO:2001070">
    <property type="term" value="F:starch binding"/>
    <property type="evidence" value="ECO:0007669"/>
    <property type="project" value="InterPro"/>
</dbReference>
<dbReference type="EMBL" id="JANRHJ010000004">
    <property type="protein sequence ID" value="MCR8873320.1"/>
    <property type="molecule type" value="Genomic_DNA"/>
</dbReference>
<dbReference type="RefSeq" id="WP_258335518.1">
    <property type="nucleotide sequence ID" value="NZ_JANRHJ010000004.1"/>
</dbReference>
<dbReference type="CDD" id="cd12956">
    <property type="entry name" value="CBM_SusE-F_like"/>
    <property type="match status" value="1"/>
</dbReference>
<evidence type="ECO:0000313" key="4">
    <source>
        <dbReference type="Proteomes" id="UP001204579"/>
    </source>
</evidence>
<protein>
    <submittedName>
        <fullName evidence="3">SusE domain-containing protein</fullName>
    </submittedName>
</protein>
<dbReference type="InterPro" id="IPR032187">
    <property type="entry name" value="SusF/SusE-like_C"/>
</dbReference>
<feature type="domain" description="SusE outer membrane protein" evidence="1">
    <location>
        <begin position="25"/>
        <end position="137"/>
    </location>
</feature>
<dbReference type="InterPro" id="IPR025970">
    <property type="entry name" value="SusE"/>
</dbReference>
<sequence>MKHLTIMAYCLTGLFALTACESDRDENPTIKQPTTFQLNISSSEVYDLEANSTIQWGCVAPDYGYSAPLTYSIQINKDDNWTEAEGDTPASYKTLETTYTSTTFDVKTEELNRSLILLNEWYDEATFPSTAEVYVRVQSTLSTTDAYKCYSETMKVNVKPYYTKVSTEPAKLYLVGNHQDWATDGTAPVIIASDEAGTTFSGYAQLNTEFKFMTTTSWNDPNYGGANGTLEQGGGNIAVPKPGFYQVDVNLSKMTYKLQACTWGVVGDATPGGWDSDIQLTYNEESKALEAKATLSGGEIKFRQDGAWSISLGGSLDALVLNGGNIAVNAGTYTIRLYLSDGAYHAELIPEE</sequence>
<dbReference type="CDD" id="cd12967">
    <property type="entry name" value="CBM_SusE-F_like_u1"/>
    <property type="match status" value="1"/>
</dbReference>
<proteinExistence type="predicted"/>
<dbReference type="Proteomes" id="UP001204579">
    <property type="component" value="Unassembled WGS sequence"/>
</dbReference>
<evidence type="ECO:0000313" key="3">
    <source>
        <dbReference type="EMBL" id="MCR8873320.1"/>
    </source>
</evidence>
<name>A0AAW5N643_9BACT</name>
<dbReference type="AlphaFoldDB" id="A0AAW5N643"/>
<accession>A0AAW5N643</accession>
<feature type="domain" description="Outer membrane protein SusF/SusE-like C-terminal" evidence="2">
    <location>
        <begin position="171"/>
        <end position="257"/>
    </location>
</feature>
<gene>
    <name evidence="3" type="ORF">NW209_04685</name>
</gene>
<keyword evidence="4" id="KW-1185">Reference proteome</keyword>
<comment type="caution">
    <text evidence="3">The sequence shown here is derived from an EMBL/GenBank/DDBJ whole genome shotgun (WGS) entry which is preliminary data.</text>
</comment>